<dbReference type="AlphaFoldDB" id="A0A077M9Q9"/>
<name>A0A077M9Q9_9MICO</name>
<comment type="caution">
    <text evidence="2">The sequence shown here is derived from an EMBL/GenBank/DDBJ whole genome shotgun (WGS) entry which is preliminary data.</text>
</comment>
<dbReference type="OrthoDB" id="9809977at2"/>
<evidence type="ECO:0008006" key="4">
    <source>
        <dbReference type="Google" id="ProtNLM"/>
    </source>
</evidence>
<dbReference type="NCBIfam" id="NF038065">
    <property type="entry name" value="Pr6Pr"/>
    <property type="match status" value="1"/>
</dbReference>
<organism evidence="2 3">
    <name type="scientific">Nostocoides jenkinsii Ben 74</name>
    <dbReference type="NCBI Taxonomy" id="1193518"/>
    <lineage>
        <taxon>Bacteria</taxon>
        <taxon>Bacillati</taxon>
        <taxon>Actinomycetota</taxon>
        <taxon>Actinomycetes</taxon>
        <taxon>Micrococcales</taxon>
        <taxon>Intrasporangiaceae</taxon>
        <taxon>Nostocoides</taxon>
    </lineage>
</organism>
<evidence type="ECO:0000256" key="1">
    <source>
        <dbReference type="SAM" id="Phobius"/>
    </source>
</evidence>
<evidence type="ECO:0000313" key="2">
    <source>
        <dbReference type="EMBL" id="CCI51542.1"/>
    </source>
</evidence>
<dbReference type="RefSeq" id="WP_048547983.1">
    <property type="nucleotide sequence ID" value="NZ_HF571038.1"/>
</dbReference>
<evidence type="ECO:0000313" key="3">
    <source>
        <dbReference type="Proteomes" id="UP000035720"/>
    </source>
</evidence>
<keyword evidence="1" id="KW-0472">Membrane</keyword>
<proteinExistence type="predicted"/>
<accession>A0A077M9Q9</accession>
<keyword evidence="1" id="KW-0812">Transmembrane</keyword>
<dbReference type="STRING" id="1193518.BN13_1080015"/>
<reference evidence="2 3" key="1">
    <citation type="journal article" date="2013" name="ISME J.">
        <title>A metabolic model for members of the genus Tetrasphaera involved in enhanced biological phosphorus removal.</title>
        <authorList>
            <person name="Kristiansen R."/>
            <person name="Nguyen H.T.T."/>
            <person name="Saunders A.M."/>
            <person name="Nielsen J.L."/>
            <person name="Wimmer R."/>
            <person name="Le V.Q."/>
            <person name="McIlroy S.J."/>
            <person name="Petrovski S."/>
            <person name="Seviour R.J."/>
            <person name="Calteau A."/>
            <person name="Nielsen K.L."/>
            <person name="Nielsen P.H."/>
        </authorList>
    </citation>
    <scope>NUCLEOTIDE SEQUENCE [LARGE SCALE GENOMIC DNA]</scope>
    <source>
        <strain evidence="2 3">Ben 74</strain>
    </source>
</reference>
<keyword evidence="1" id="KW-1133">Transmembrane helix</keyword>
<feature type="transmembrane region" description="Helical" evidence="1">
    <location>
        <begin position="41"/>
        <end position="62"/>
    </location>
</feature>
<dbReference type="InterPro" id="IPR049713">
    <property type="entry name" value="Pr6Pr-like"/>
</dbReference>
<keyword evidence="3" id="KW-1185">Reference proteome</keyword>
<dbReference type="Proteomes" id="UP000035720">
    <property type="component" value="Unassembled WGS sequence"/>
</dbReference>
<protein>
    <recommendedName>
        <fullName evidence="4">Integral membrane protein</fullName>
    </recommendedName>
</protein>
<gene>
    <name evidence="2" type="ORF">BN13_1080015</name>
</gene>
<dbReference type="EMBL" id="CAJC01000011">
    <property type="protein sequence ID" value="CCI51542.1"/>
    <property type="molecule type" value="Genomic_DNA"/>
</dbReference>
<sequence length="72" mass="7963">MIAGSLLIPAAWVVWMLVRGAAVRAYPYDFVDPTTYGYPAVLATIGKILVLGTVIALLFWGIDRALVRWRGR</sequence>